<sequence length="72" mass="8677">PPRGCDDYGREAYWATYPSLDIRHSDNLTSNRWRKKDFINQKQLYAWTEKKVWDLHGWEPEQLKEILPNAIS</sequence>
<accession>X1E8I0</accession>
<organism evidence="1">
    <name type="scientific">marine sediment metagenome</name>
    <dbReference type="NCBI Taxonomy" id="412755"/>
    <lineage>
        <taxon>unclassified sequences</taxon>
        <taxon>metagenomes</taxon>
        <taxon>ecological metagenomes</taxon>
    </lineage>
</organism>
<reference evidence="1" key="1">
    <citation type="journal article" date="2014" name="Front. Microbiol.">
        <title>High frequency of phylogenetically diverse reductive dehalogenase-homologous genes in deep subseafloor sedimentary metagenomes.</title>
        <authorList>
            <person name="Kawai M."/>
            <person name="Futagami T."/>
            <person name="Toyoda A."/>
            <person name="Takaki Y."/>
            <person name="Nishi S."/>
            <person name="Hori S."/>
            <person name="Arai W."/>
            <person name="Tsubouchi T."/>
            <person name="Morono Y."/>
            <person name="Uchiyama I."/>
            <person name="Ito T."/>
            <person name="Fujiyama A."/>
            <person name="Inagaki F."/>
            <person name="Takami H."/>
        </authorList>
    </citation>
    <scope>NUCLEOTIDE SEQUENCE</scope>
    <source>
        <strain evidence="1">Expedition CK06-06</strain>
    </source>
</reference>
<name>X1E8I0_9ZZZZ</name>
<dbReference type="AlphaFoldDB" id="X1E8I0"/>
<proteinExistence type="predicted"/>
<comment type="caution">
    <text evidence="1">The sequence shown here is derived from an EMBL/GenBank/DDBJ whole genome shotgun (WGS) entry which is preliminary data.</text>
</comment>
<protein>
    <submittedName>
        <fullName evidence="1">Uncharacterized protein</fullName>
    </submittedName>
</protein>
<feature type="non-terminal residue" evidence="1">
    <location>
        <position position="1"/>
    </location>
</feature>
<dbReference type="EMBL" id="BART01040400">
    <property type="protein sequence ID" value="GAH28907.1"/>
    <property type="molecule type" value="Genomic_DNA"/>
</dbReference>
<gene>
    <name evidence="1" type="ORF">S01H4_65783</name>
</gene>
<evidence type="ECO:0000313" key="1">
    <source>
        <dbReference type="EMBL" id="GAH28907.1"/>
    </source>
</evidence>